<proteinExistence type="predicted"/>
<feature type="transmembrane region" description="Helical" evidence="13">
    <location>
        <begin position="77"/>
        <end position="97"/>
    </location>
</feature>
<dbReference type="Gene3D" id="6.10.340.10">
    <property type="match status" value="1"/>
</dbReference>
<dbReference type="Gene3D" id="3.30.565.10">
    <property type="entry name" value="Histidine kinase-like ATPase, C-terminal domain"/>
    <property type="match status" value="1"/>
</dbReference>
<dbReference type="PANTHER" id="PTHR44936">
    <property type="entry name" value="SENSOR PROTEIN CREC"/>
    <property type="match status" value="1"/>
</dbReference>
<feature type="domain" description="HAMP" evidence="14">
    <location>
        <begin position="405"/>
        <end position="475"/>
    </location>
</feature>
<evidence type="ECO:0000256" key="13">
    <source>
        <dbReference type="SAM" id="Phobius"/>
    </source>
</evidence>
<dbReference type="Pfam" id="PF08376">
    <property type="entry name" value="NIT"/>
    <property type="match status" value="1"/>
</dbReference>
<evidence type="ECO:0000256" key="4">
    <source>
        <dbReference type="ARBA" id="ARBA00022553"/>
    </source>
</evidence>
<dbReference type="InterPro" id="IPR013587">
    <property type="entry name" value="Nitrate/nitrite_sensing"/>
</dbReference>
<evidence type="ECO:0000313" key="15">
    <source>
        <dbReference type="EMBL" id="TMR26309.1"/>
    </source>
</evidence>
<dbReference type="SMART" id="SM00304">
    <property type="entry name" value="HAMP"/>
    <property type="match status" value="1"/>
</dbReference>
<evidence type="ECO:0000256" key="1">
    <source>
        <dbReference type="ARBA" id="ARBA00000085"/>
    </source>
</evidence>
<dbReference type="EMBL" id="VCKX01000202">
    <property type="protein sequence ID" value="TMR26309.1"/>
    <property type="molecule type" value="Genomic_DNA"/>
</dbReference>
<dbReference type="CDD" id="cd06225">
    <property type="entry name" value="HAMP"/>
    <property type="match status" value="1"/>
</dbReference>
<dbReference type="Pfam" id="PF02518">
    <property type="entry name" value="HATPase_c"/>
    <property type="match status" value="1"/>
</dbReference>
<keyword evidence="6 13" id="KW-0812">Transmembrane</keyword>
<dbReference type="SUPFAM" id="SSF55874">
    <property type="entry name" value="ATPase domain of HSP90 chaperone/DNA topoisomerase II/histidine kinase"/>
    <property type="match status" value="1"/>
</dbReference>
<dbReference type="InterPro" id="IPR050980">
    <property type="entry name" value="2C_sensor_his_kinase"/>
</dbReference>
<protein>
    <recommendedName>
        <fullName evidence="3">histidine kinase</fullName>
        <ecNumber evidence="3">2.7.13.3</ecNumber>
    </recommendedName>
</protein>
<dbReference type="GO" id="GO:0000160">
    <property type="term" value="P:phosphorelay signal transduction system"/>
    <property type="evidence" value="ECO:0007669"/>
    <property type="project" value="UniProtKB-KW"/>
</dbReference>
<keyword evidence="11" id="KW-0902">Two-component regulatory system</keyword>
<evidence type="ECO:0000259" key="14">
    <source>
        <dbReference type="PROSITE" id="PS50885"/>
    </source>
</evidence>
<dbReference type="Proteomes" id="UP000306628">
    <property type="component" value="Unassembled WGS sequence"/>
</dbReference>
<evidence type="ECO:0000313" key="16">
    <source>
        <dbReference type="Proteomes" id="UP000306628"/>
    </source>
</evidence>
<sequence length="1145" mass="124841">MGACDGICSVGRSGTGCVPITQPDRIPCATRVSDFFRARTGERLRDSVRTKDPRHTRSGEYTGGRFRLGNWRVRSRLVALILIPTVVGVLLAGVQLANAIGTSAEYRRLTQVAELVQRIGALNHELGKERTLTAWYVADRTKGQRFVQLKTQRQATDGAKKQVLTAATAIDAAHSTRVIEGVDNMRRWLDGLDSLRDSMVGNVPPRAAVSTYTTMIGVFSAIQGDLGDGVSDDALQGDVAALGSLQRMKEEVSRQQIMLIMVLVQRKLDSDDWANFLGSWDKQQAEQASFEAEADPKDLKAYQDGVKGIQVDRADAMRQRALAQVREYNQIEDLDVTTNRDLSYWFNSTTATANAMRKVEDTLATKIVASTRDLSDSEQRTAIISGALILVLLLLVLIITTRVAGSLVRPLRRLRAEALQVATSRLPETVRVLRESGEGAHVPEVPSVGVNTRDEIGEVARAFDEVHREAIRLAGDEAKLRANVNSMFVNLSRRSQTLVERQLQLIEGLEQGEEDEQRLANLFRLDHLATRMRRNSENLLVLAGQEAARKWSEPVPLVDIARASLSEVENYERVQIQIPSGTLIVGPAVTDAVHLLAELIENAISFSPRESKVQVTSTPAEGGVLVSINDLGIGMSQEELSEANWRLANPPVVDVSVSRRMGLFVVGRLALRHGVRVQLSMRETGGLSALVMMPDMLISGGTGAPQQGSQYEAFTTFDPSMFTQPSQNGTGTYPSVPPADKPDQVVDTQWPGSLPAPGTGNWPSFGEQPAGERAFGEQPPAQQPFGEQPFGERPFGEQPFGERPFAEQQPQSAQDDSRWPSFAGEPPATPQQPFAENRWPSFAEEQPPAPSPFADNRWPSFAEQPPPLQEDEPRWPSFATEPPPQQEESRWTSFADPLPRRSLFDAEERQRPQFGEQYQSPFDELKPADQYEQNGHTNYGPFGPGDYSSQDMTGPLPVVRNSPMEEQGEEFLPIFSSVGSDWFRRPDPEQFRPGAEFDAEPEITAVHPAVPAEPPLAGPPLSGPPPTAAPGTPVAGTTGKSGLPQRTPGASGAGASWSSPADSGFQAAQAAAQPAQGGTTPSGLPRRVPKANLVPGTASLAEPQAPSSPAPQISPERLRSRLSSFQQGVRQGRAFTRGDENEEDK</sequence>
<feature type="compositionally biased region" description="Low complexity" evidence="12">
    <location>
        <begin position="1049"/>
        <end position="1081"/>
    </location>
</feature>
<keyword evidence="8" id="KW-0418">Kinase</keyword>
<evidence type="ECO:0000256" key="6">
    <source>
        <dbReference type="ARBA" id="ARBA00022692"/>
    </source>
</evidence>
<dbReference type="SMART" id="SM00387">
    <property type="entry name" value="HATPase_c"/>
    <property type="match status" value="1"/>
</dbReference>
<evidence type="ECO:0000256" key="3">
    <source>
        <dbReference type="ARBA" id="ARBA00012438"/>
    </source>
</evidence>
<dbReference type="PANTHER" id="PTHR44936:SF9">
    <property type="entry name" value="SENSOR PROTEIN CREC"/>
    <property type="match status" value="1"/>
</dbReference>
<evidence type="ECO:0000256" key="11">
    <source>
        <dbReference type="ARBA" id="ARBA00023012"/>
    </source>
</evidence>
<keyword evidence="10 13" id="KW-1133">Transmembrane helix</keyword>
<evidence type="ECO:0000256" key="2">
    <source>
        <dbReference type="ARBA" id="ARBA00004370"/>
    </source>
</evidence>
<keyword evidence="7" id="KW-0547">Nucleotide-binding</keyword>
<reference evidence="15 16" key="1">
    <citation type="submission" date="2019-05" db="EMBL/GenBank/DDBJ databases">
        <title>Draft genome sequence of Nonomuraea zeae DSM 100528.</title>
        <authorList>
            <person name="Saricaoglu S."/>
            <person name="Isik K."/>
        </authorList>
    </citation>
    <scope>NUCLEOTIDE SEQUENCE [LARGE SCALE GENOMIC DNA]</scope>
    <source>
        <strain evidence="15 16">DSM 100528</strain>
    </source>
</reference>
<evidence type="ECO:0000256" key="5">
    <source>
        <dbReference type="ARBA" id="ARBA00022679"/>
    </source>
</evidence>
<dbReference type="InterPro" id="IPR003594">
    <property type="entry name" value="HATPase_dom"/>
</dbReference>
<dbReference type="GO" id="GO:0004673">
    <property type="term" value="F:protein histidine kinase activity"/>
    <property type="evidence" value="ECO:0007669"/>
    <property type="project" value="UniProtKB-EC"/>
</dbReference>
<feature type="transmembrane region" description="Helical" evidence="13">
    <location>
        <begin position="382"/>
        <end position="405"/>
    </location>
</feature>
<comment type="caution">
    <text evidence="15">The sequence shown here is derived from an EMBL/GenBank/DDBJ whole genome shotgun (WGS) entry which is preliminary data.</text>
</comment>
<dbReference type="PROSITE" id="PS50885">
    <property type="entry name" value="HAMP"/>
    <property type="match status" value="1"/>
</dbReference>
<evidence type="ECO:0000256" key="10">
    <source>
        <dbReference type="ARBA" id="ARBA00022989"/>
    </source>
</evidence>
<feature type="compositionally biased region" description="Polar residues" evidence="12">
    <location>
        <begin position="719"/>
        <end position="733"/>
    </location>
</feature>
<keyword evidence="9" id="KW-0067">ATP-binding</keyword>
<dbReference type="GO" id="GO:0005524">
    <property type="term" value="F:ATP binding"/>
    <property type="evidence" value="ECO:0007669"/>
    <property type="project" value="UniProtKB-KW"/>
</dbReference>
<evidence type="ECO:0000256" key="7">
    <source>
        <dbReference type="ARBA" id="ARBA00022741"/>
    </source>
</evidence>
<dbReference type="InterPro" id="IPR036890">
    <property type="entry name" value="HATPase_C_sf"/>
</dbReference>
<feature type="compositionally biased region" description="Pro residues" evidence="12">
    <location>
        <begin position="1011"/>
        <end position="1028"/>
    </location>
</feature>
<dbReference type="OrthoDB" id="3845898at2"/>
<name>A0A5S4G040_9ACTN</name>
<feature type="compositionally biased region" description="Low complexity" evidence="12">
    <location>
        <begin position="1029"/>
        <end position="1038"/>
    </location>
</feature>
<keyword evidence="4" id="KW-0597">Phosphoprotein</keyword>
<dbReference type="GO" id="GO:0016020">
    <property type="term" value="C:membrane"/>
    <property type="evidence" value="ECO:0007669"/>
    <property type="project" value="UniProtKB-SubCell"/>
</dbReference>
<keyword evidence="5" id="KW-0808">Transferase</keyword>
<dbReference type="EC" id="2.7.13.3" evidence="3"/>
<organism evidence="15 16">
    <name type="scientific">Nonomuraea zeae</name>
    <dbReference type="NCBI Taxonomy" id="1642303"/>
    <lineage>
        <taxon>Bacteria</taxon>
        <taxon>Bacillati</taxon>
        <taxon>Actinomycetota</taxon>
        <taxon>Actinomycetes</taxon>
        <taxon>Streptosporangiales</taxon>
        <taxon>Streptosporangiaceae</taxon>
        <taxon>Nonomuraea</taxon>
    </lineage>
</organism>
<gene>
    <name evidence="15" type="ORF">ETD85_42925</name>
</gene>
<feature type="compositionally biased region" description="Low complexity" evidence="12">
    <location>
        <begin position="1098"/>
        <end position="1115"/>
    </location>
</feature>
<dbReference type="AlphaFoldDB" id="A0A5S4G040"/>
<evidence type="ECO:0000256" key="12">
    <source>
        <dbReference type="SAM" id="MobiDB-lite"/>
    </source>
</evidence>
<keyword evidence="13" id="KW-0472">Membrane</keyword>
<evidence type="ECO:0000256" key="9">
    <source>
        <dbReference type="ARBA" id="ARBA00022840"/>
    </source>
</evidence>
<evidence type="ECO:0000256" key="8">
    <source>
        <dbReference type="ARBA" id="ARBA00022777"/>
    </source>
</evidence>
<comment type="subcellular location">
    <subcellularLocation>
        <location evidence="2">Membrane</location>
    </subcellularLocation>
</comment>
<feature type="region of interest" description="Disordered" evidence="12">
    <location>
        <begin position="719"/>
        <end position="961"/>
    </location>
</feature>
<accession>A0A5S4G040</accession>
<comment type="catalytic activity">
    <reaction evidence="1">
        <text>ATP + protein L-histidine = ADP + protein N-phospho-L-histidine.</text>
        <dbReference type="EC" id="2.7.13.3"/>
    </reaction>
</comment>
<feature type="compositionally biased region" description="Basic and acidic residues" evidence="12">
    <location>
        <begin position="898"/>
        <end position="911"/>
    </location>
</feature>
<dbReference type="InterPro" id="IPR003660">
    <property type="entry name" value="HAMP_dom"/>
</dbReference>
<feature type="region of interest" description="Disordered" evidence="12">
    <location>
        <begin position="1009"/>
        <end position="1145"/>
    </location>
</feature>
<keyword evidence="16" id="KW-1185">Reference proteome</keyword>